<dbReference type="AlphaFoldDB" id="A0A1F7U0F8"/>
<comment type="caution">
    <text evidence="1">The sequence shown here is derived from an EMBL/GenBank/DDBJ whole genome shotgun (WGS) entry which is preliminary data.</text>
</comment>
<evidence type="ECO:0008006" key="3">
    <source>
        <dbReference type="Google" id="ProtNLM"/>
    </source>
</evidence>
<evidence type="ECO:0000313" key="1">
    <source>
        <dbReference type="EMBL" id="OGL71254.1"/>
    </source>
</evidence>
<name>A0A1F7U0F8_9BACT</name>
<dbReference type="EMBL" id="MGDX01000016">
    <property type="protein sequence ID" value="OGL71254.1"/>
    <property type="molecule type" value="Genomic_DNA"/>
</dbReference>
<gene>
    <name evidence="1" type="ORF">A3C17_03840</name>
</gene>
<evidence type="ECO:0000313" key="2">
    <source>
        <dbReference type="Proteomes" id="UP000177097"/>
    </source>
</evidence>
<protein>
    <recommendedName>
        <fullName evidence="3">Aminoglycoside phosphotransferase domain-containing protein</fullName>
    </recommendedName>
</protein>
<accession>A0A1F7U0F8</accession>
<proteinExistence type="predicted"/>
<dbReference type="STRING" id="1802389.A3C17_03840"/>
<reference evidence="1 2" key="1">
    <citation type="journal article" date="2016" name="Nat. Commun.">
        <title>Thousands of microbial genomes shed light on interconnected biogeochemical processes in an aquifer system.</title>
        <authorList>
            <person name="Anantharaman K."/>
            <person name="Brown C.T."/>
            <person name="Hug L.A."/>
            <person name="Sharon I."/>
            <person name="Castelle C.J."/>
            <person name="Probst A.J."/>
            <person name="Thomas B.C."/>
            <person name="Singh A."/>
            <person name="Wilkins M.J."/>
            <person name="Karaoz U."/>
            <person name="Brodie E.L."/>
            <person name="Williams K.H."/>
            <person name="Hubbard S.S."/>
            <person name="Banfield J.F."/>
        </authorList>
    </citation>
    <scope>NUCLEOTIDE SEQUENCE [LARGE SCALE GENOMIC DNA]</scope>
</reference>
<organism evidence="1 2">
    <name type="scientific">Candidatus Uhrbacteria bacterium RIFCSPHIGHO2_02_FULL_53_13</name>
    <dbReference type="NCBI Taxonomy" id="1802389"/>
    <lineage>
        <taxon>Bacteria</taxon>
        <taxon>Candidatus Uhriibacteriota</taxon>
    </lineage>
</organism>
<dbReference type="Proteomes" id="UP000177097">
    <property type="component" value="Unassembled WGS sequence"/>
</dbReference>
<sequence length="312" mass="36436">MSIKHPGIALRERLLCELDLTLERVFDTNAHEPDKDVCLVKDVRGQRWVLRSGERRNPSLFPNGFVGEHVVIPTIHITSAAPVYELEQYLEGDLAVDSDRMPNAPFPQIEILDLMFLAFWEWQKIGNLAPLQSQESHAETHLQLALLLISDDRQKSVKAAIDCYRAFFDDVSYPAKWKYSDDNLLLMADGKLGFIDNARMGLRFWGYDIGWIYWPRWFRMGQEAWGTPDTYIARFERFLSDWYASKPSDIALDRTTFDQRVHLGLLTRIVGALFDVHKRISHAEHWLDTHERRSRFLSWTTALLDWNLKKLM</sequence>